<dbReference type="Pfam" id="PF14661">
    <property type="entry name" value="HAUS6_N"/>
    <property type="match status" value="1"/>
</dbReference>
<evidence type="ECO:0000256" key="1">
    <source>
        <dbReference type="SAM" id="MobiDB-lite"/>
    </source>
</evidence>
<evidence type="ECO:0000313" key="4">
    <source>
        <dbReference type="Proteomes" id="UP000509510"/>
    </source>
</evidence>
<dbReference type="AlphaFoldDB" id="A0A7H8R6K9"/>
<feature type="region of interest" description="Disordered" evidence="1">
    <location>
        <begin position="598"/>
        <end position="623"/>
    </location>
</feature>
<feature type="compositionally biased region" description="Polar residues" evidence="1">
    <location>
        <begin position="421"/>
        <end position="431"/>
    </location>
</feature>
<keyword evidence="4" id="KW-1185">Reference proteome</keyword>
<feature type="compositionally biased region" description="Basic residues" evidence="1">
    <location>
        <begin position="382"/>
        <end position="391"/>
    </location>
</feature>
<protein>
    <recommendedName>
        <fullName evidence="2">HAUS augmin-like complex subunit 6 N-terminal domain-containing protein</fullName>
    </recommendedName>
</protein>
<reference evidence="4" key="1">
    <citation type="submission" date="2020-06" db="EMBL/GenBank/DDBJ databases">
        <title>A chromosome-scale genome assembly of Talaromyces rugulosus W13939.</title>
        <authorList>
            <person name="Wang B."/>
            <person name="Guo L."/>
            <person name="Ye K."/>
            <person name="Wang L."/>
        </authorList>
    </citation>
    <scope>NUCLEOTIDE SEQUENCE [LARGE SCALE GENOMIC DNA]</scope>
    <source>
        <strain evidence="4">W13939</strain>
    </source>
</reference>
<dbReference type="Proteomes" id="UP000509510">
    <property type="component" value="Chromosome IV"/>
</dbReference>
<feature type="compositionally biased region" description="Basic and acidic residues" evidence="1">
    <location>
        <begin position="443"/>
        <end position="452"/>
    </location>
</feature>
<dbReference type="GeneID" id="55995099"/>
<feature type="domain" description="HAUS augmin-like complex subunit 6 N-terminal" evidence="2">
    <location>
        <begin position="21"/>
        <end position="222"/>
    </location>
</feature>
<feature type="region of interest" description="Disordered" evidence="1">
    <location>
        <begin position="377"/>
        <end position="565"/>
    </location>
</feature>
<dbReference type="RefSeq" id="XP_035346640.1">
    <property type="nucleotide sequence ID" value="XM_035490747.1"/>
</dbReference>
<feature type="compositionally biased region" description="Low complexity" evidence="1">
    <location>
        <begin position="514"/>
        <end position="533"/>
    </location>
</feature>
<dbReference type="OrthoDB" id="5575722at2759"/>
<dbReference type="EMBL" id="CP055901">
    <property type="protein sequence ID" value="QKX60463.1"/>
    <property type="molecule type" value="Genomic_DNA"/>
</dbReference>
<proteinExistence type="predicted"/>
<sequence length="623" mass="69610">MQAPPRAPAPQWSTPPPVIVFLRNVHLLQLDQQPDWPGLSSSLFSGGQKAQLQRVKGVEWALYHLFLLWDPAETKNKLRPFFPPLEPLQSVNLRAALFRALSDLKKNGDLGREAIVRKTMLDDCRGAKFEEVLAVFSTAVLRKLVSQDSVEPGLKLAFAKGISQRELDRLVPLALAHHSTLQSTKRNRSGIRENHGLFSKLLDAKSDKLASRSKKKLQLPDEVPHAEQLEQEVKANWFGSQGWADTLLNGGSTIETDAFLELPFEKAWSRAKRGNINDLAKPSHPDLLQDLDARLANARHRLQLMKEFKTTMRRIETESGMRESTQAHKQDQGIVFKEHLTITVANMSKVAQEPIDTPFFVDEHQAIISSMQEGLAKINGGRAKKTKRNTRPRSPERPLGKKSFGNFQTLSPIPDSERYSRSPSPSIQVTAPGNVPRPVTPDAYEHEEDKLARPSPDSDDIPAENSFENAATAAESPNSEVEPDLPALPSDKFDHRQSSLLERTRQSMSLLPPQTTTRSRQSLSSRRQTRQSQVFPINQFETPPKEQRYTPSQSGASTPRDEIFPDEADYASVFKSRPRVVQSPLMSPAVHVGLDGRQGVYDEDEGSALDLVGDGSPLAMRMR</sequence>
<dbReference type="InterPro" id="IPR028163">
    <property type="entry name" value="HAUS_6_N"/>
</dbReference>
<gene>
    <name evidence="3" type="ORF">TRUGW13939_07608</name>
</gene>
<organism evidence="3 4">
    <name type="scientific">Talaromyces rugulosus</name>
    <name type="common">Penicillium rugulosum</name>
    <dbReference type="NCBI Taxonomy" id="121627"/>
    <lineage>
        <taxon>Eukaryota</taxon>
        <taxon>Fungi</taxon>
        <taxon>Dikarya</taxon>
        <taxon>Ascomycota</taxon>
        <taxon>Pezizomycotina</taxon>
        <taxon>Eurotiomycetes</taxon>
        <taxon>Eurotiomycetidae</taxon>
        <taxon>Eurotiales</taxon>
        <taxon>Trichocomaceae</taxon>
        <taxon>Talaromyces</taxon>
        <taxon>Talaromyces sect. Islandici</taxon>
    </lineage>
</organism>
<evidence type="ECO:0000313" key="3">
    <source>
        <dbReference type="EMBL" id="QKX60463.1"/>
    </source>
</evidence>
<accession>A0A7H8R6K9</accession>
<name>A0A7H8R6K9_TALRU</name>
<feature type="compositionally biased region" description="Basic and acidic residues" evidence="1">
    <location>
        <begin position="491"/>
        <end position="505"/>
    </location>
</feature>
<dbReference type="KEGG" id="trg:TRUGW13939_07608"/>
<evidence type="ECO:0000259" key="2">
    <source>
        <dbReference type="Pfam" id="PF14661"/>
    </source>
</evidence>